<protein>
    <recommendedName>
        <fullName evidence="2">DUF4395 domain-containing protein</fullName>
    </recommendedName>
</protein>
<feature type="transmembrane region" description="Helical" evidence="1">
    <location>
        <begin position="7"/>
        <end position="26"/>
    </location>
</feature>
<dbReference type="Pfam" id="PF14340">
    <property type="entry name" value="DUF4395"/>
    <property type="match status" value="1"/>
</dbReference>
<organism evidence="3 4">
    <name type="scientific">Paenibacillus rhizosphaerae</name>
    <dbReference type="NCBI Taxonomy" id="297318"/>
    <lineage>
        <taxon>Bacteria</taxon>
        <taxon>Bacillati</taxon>
        <taxon>Bacillota</taxon>
        <taxon>Bacilli</taxon>
        <taxon>Bacillales</taxon>
        <taxon>Paenibacillaceae</taxon>
        <taxon>Paenibacillus</taxon>
    </lineage>
</organism>
<comment type="caution">
    <text evidence="3">The sequence shown here is derived from an EMBL/GenBank/DDBJ whole genome shotgun (WGS) entry which is preliminary data.</text>
</comment>
<evidence type="ECO:0000256" key="1">
    <source>
        <dbReference type="SAM" id="Phobius"/>
    </source>
</evidence>
<dbReference type="InterPro" id="IPR016942">
    <property type="entry name" value="UCP030042"/>
</dbReference>
<dbReference type="RefSeq" id="WP_076172803.1">
    <property type="nucleotide sequence ID" value="NZ_MRTP01000006.1"/>
</dbReference>
<evidence type="ECO:0000259" key="2">
    <source>
        <dbReference type="Pfam" id="PF14340"/>
    </source>
</evidence>
<feature type="domain" description="DUF4395" evidence="2">
    <location>
        <begin position="4"/>
        <end position="127"/>
    </location>
</feature>
<feature type="transmembrane region" description="Helical" evidence="1">
    <location>
        <begin position="99"/>
        <end position="123"/>
    </location>
</feature>
<evidence type="ECO:0000313" key="4">
    <source>
        <dbReference type="Proteomes" id="UP000187172"/>
    </source>
</evidence>
<dbReference type="Proteomes" id="UP000187172">
    <property type="component" value="Unassembled WGS sequence"/>
</dbReference>
<reference evidence="3 4" key="1">
    <citation type="submission" date="2016-11" db="EMBL/GenBank/DDBJ databases">
        <title>Paenibacillus species isolates.</title>
        <authorList>
            <person name="Beno S.M."/>
        </authorList>
    </citation>
    <scope>NUCLEOTIDE SEQUENCE [LARGE SCALE GENOMIC DNA]</scope>
    <source>
        <strain evidence="3 4">FSL R5-0378</strain>
    </source>
</reference>
<keyword evidence="1" id="KW-1133">Transmembrane helix</keyword>
<dbReference type="AlphaFoldDB" id="A0A1R1ELD9"/>
<sequence>MKEIPEPYVKANQTGIVLFVILTAVFNQPYILLALWIIQVLGLLTGKNAFVLLAKPFLRVQGKPTQALELQRFNNVLAVLFLTLSLLFFALQLPVFGYIFAAMLFLAAFVALCGYCIGCTVYFQYKQFKARRRIHS</sequence>
<gene>
    <name evidence="3" type="ORF">BK138_21350</name>
</gene>
<name>A0A1R1ELD9_9BACL</name>
<feature type="transmembrane region" description="Helical" evidence="1">
    <location>
        <begin position="75"/>
        <end position="93"/>
    </location>
</feature>
<keyword evidence="1" id="KW-0472">Membrane</keyword>
<evidence type="ECO:0000313" key="3">
    <source>
        <dbReference type="EMBL" id="OMF52631.1"/>
    </source>
</evidence>
<dbReference type="PIRSF" id="PIRSF030042">
    <property type="entry name" value="UCP030042"/>
    <property type="match status" value="1"/>
</dbReference>
<dbReference type="EMBL" id="MRTP01000006">
    <property type="protein sequence ID" value="OMF52631.1"/>
    <property type="molecule type" value="Genomic_DNA"/>
</dbReference>
<accession>A0A1R1ELD9</accession>
<dbReference type="STRING" id="297318.BK138_21350"/>
<keyword evidence="1" id="KW-0812">Transmembrane</keyword>
<proteinExistence type="predicted"/>
<keyword evidence="4" id="KW-1185">Reference proteome</keyword>
<dbReference type="InterPro" id="IPR025508">
    <property type="entry name" value="DUF4395"/>
</dbReference>